<keyword evidence="6 10" id="KW-0812">Transmembrane</keyword>
<accession>A9KPF5</accession>
<dbReference type="Proteomes" id="UP000000370">
    <property type="component" value="Chromosome"/>
</dbReference>
<evidence type="ECO:0000256" key="8">
    <source>
        <dbReference type="ARBA" id="ARBA00023136"/>
    </source>
</evidence>
<dbReference type="InterPro" id="IPR045070">
    <property type="entry name" value="MATE_MepA-like"/>
</dbReference>
<feature type="transmembrane region" description="Helical" evidence="10">
    <location>
        <begin position="320"/>
        <end position="339"/>
    </location>
</feature>
<dbReference type="KEGG" id="cpy:Cphy_2869"/>
<sequence length="451" mass="49006">MAQTNDFSKGSVVGNIIKLAIPMTLAQLVNVLYNIVDRMYIGLLPKDATLALTGMGLTLPIITIIIAFANLFGMGGAPLCSIARGRGDNEEAEAIMGNSFALLLSSGLFITLACFLLKRPMLYLFGASDATYPFANQYISIYLLGSVFVMIGLGMNSFINAQGFGKIGMYSVIIGAITNIFLDPILIFVFDMGVQGAAIATVISQMISALWILKFLTGKKTILKLRRKTMKLSLQRVKAITGLGMSGFIMSATNGAVQIACNTTLQSYGGDLYVGVMTVINSVREIISMPVSGITNSAQPVMGFNYGASEYKRVKKAIKFMAVTSISYTLVMWGLLNWFPEFFIRLFNHEPDLIKAAVPAMKIYYFGFFMMSLQFVGQATFVALGKSKYAIFFSLLRKAIIVVPLTLLLPRVGHLGTNGVFLAEPISNFLGGTACIVTMLCSVWRELGNKS</sequence>
<feature type="transmembrane region" description="Helical" evidence="10">
    <location>
        <begin position="429"/>
        <end position="447"/>
    </location>
</feature>
<dbReference type="PIRSF" id="PIRSF006603">
    <property type="entry name" value="DinF"/>
    <property type="match status" value="1"/>
</dbReference>
<keyword evidence="8 10" id="KW-0472">Membrane</keyword>
<dbReference type="STRING" id="357809.Cphy_2869"/>
<evidence type="ECO:0000256" key="2">
    <source>
        <dbReference type="ARBA" id="ARBA00008417"/>
    </source>
</evidence>
<feature type="transmembrane region" description="Helical" evidence="10">
    <location>
        <begin position="138"/>
        <end position="155"/>
    </location>
</feature>
<dbReference type="GO" id="GO:0046677">
    <property type="term" value="P:response to antibiotic"/>
    <property type="evidence" value="ECO:0007669"/>
    <property type="project" value="UniProtKB-KW"/>
</dbReference>
<feature type="transmembrane region" description="Helical" evidence="10">
    <location>
        <begin position="48"/>
        <end position="73"/>
    </location>
</feature>
<proteinExistence type="inferred from homology"/>
<dbReference type="RefSeq" id="WP_012200880.1">
    <property type="nucleotide sequence ID" value="NC_010001.1"/>
</dbReference>
<dbReference type="GO" id="GO:0005886">
    <property type="term" value="C:plasma membrane"/>
    <property type="evidence" value="ECO:0007669"/>
    <property type="project" value="UniProtKB-SubCell"/>
</dbReference>
<evidence type="ECO:0000256" key="3">
    <source>
        <dbReference type="ARBA" id="ARBA00022106"/>
    </source>
</evidence>
<dbReference type="GO" id="GO:0015297">
    <property type="term" value="F:antiporter activity"/>
    <property type="evidence" value="ECO:0007669"/>
    <property type="project" value="InterPro"/>
</dbReference>
<dbReference type="eggNOG" id="COG0534">
    <property type="taxonomic scope" value="Bacteria"/>
</dbReference>
<dbReference type="PANTHER" id="PTHR43823:SF3">
    <property type="entry name" value="MULTIDRUG EXPORT PROTEIN MEPA"/>
    <property type="match status" value="1"/>
</dbReference>
<organism evidence="11 12">
    <name type="scientific">Lachnoclostridium phytofermentans (strain ATCC 700394 / DSM 18823 / ISDg)</name>
    <name type="common">Clostridium phytofermentans</name>
    <dbReference type="NCBI Taxonomy" id="357809"/>
    <lineage>
        <taxon>Bacteria</taxon>
        <taxon>Bacillati</taxon>
        <taxon>Bacillota</taxon>
        <taxon>Clostridia</taxon>
        <taxon>Lachnospirales</taxon>
        <taxon>Lachnospiraceae</taxon>
    </lineage>
</organism>
<evidence type="ECO:0000256" key="7">
    <source>
        <dbReference type="ARBA" id="ARBA00022989"/>
    </source>
</evidence>
<evidence type="ECO:0000256" key="6">
    <source>
        <dbReference type="ARBA" id="ARBA00022692"/>
    </source>
</evidence>
<dbReference type="HOGENOM" id="CLU_012893_0_0_9"/>
<reference evidence="12" key="1">
    <citation type="submission" date="2007-11" db="EMBL/GenBank/DDBJ databases">
        <title>Complete genome sequence of Clostridium phytofermentans ISDg.</title>
        <authorList>
            <person name="Leschine S.B."/>
            <person name="Warnick T.A."/>
            <person name="Blanchard J.L."/>
            <person name="Schnell D.J."/>
            <person name="Petit E.L."/>
            <person name="LaTouf W.G."/>
            <person name="Copeland A."/>
            <person name="Lucas S."/>
            <person name="Lapidus A."/>
            <person name="Barry K."/>
            <person name="Glavina del Rio T."/>
            <person name="Dalin E."/>
            <person name="Tice H."/>
            <person name="Pitluck S."/>
            <person name="Kiss H."/>
            <person name="Brettin T."/>
            <person name="Bruce D."/>
            <person name="Detter J.C."/>
            <person name="Han C."/>
            <person name="Kuske C."/>
            <person name="Schmutz J."/>
            <person name="Larimer F."/>
            <person name="Land M."/>
            <person name="Hauser L."/>
            <person name="Kyrpides N."/>
            <person name="Kim E.A."/>
            <person name="Richardson P."/>
        </authorList>
    </citation>
    <scope>NUCLEOTIDE SEQUENCE [LARGE SCALE GENOMIC DNA]</scope>
    <source>
        <strain evidence="12">ATCC 700394 / DSM 18823 / ISDg</strain>
    </source>
</reference>
<evidence type="ECO:0000313" key="11">
    <source>
        <dbReference type="EMBL" id="ABX43229.1"/>
    </source>
</evidence>
<dbReference type="AlphaFoldDB" id="A9KPF5"/>
<dbReference type="InterPro" id="IPR048279">
    <property type="entry name" value="MdtK-like"/>
</dbReference>
<feature type="transmembrane region" description="Helical" evidence="10">
    <location>
        <begin position="196"/>
        <end position="217"/>
    </location>
</feature>
<keyword evidence="9" id="KW-0046">Antibiotic resistance</keyword>
<evidence type="ECO:0000256" key="4">
    <source>
        <dbReference type="ARBA" id="ARBA00022448"/>
    </source>
</evidence>
<evidence type="ECO:0000313" key="12">
    <source>
        <dbReference type="Proteomes" id="UP000000370"/>
    </source>
</evidence>
<dbReference type="GO" id="GO:0042910">
    <property type="term" value="F:xenobiotic transmembrane transporter activity"/>
    <property type="evidence" value="ECO:0007669"/>
    <property type="project" value="InterPro"/>
</dbReference>
<keyword evidence="5" id="KW-1003">Cell membrane</keyword>
<gene>
    <name evidence="11" type="ordered locus">Cphy_2869</name>
</gene>
<dbReference type="PANTHER" id="PTHR43823">
    <property type="entry name" value="SPORULATION PROTEIN YKVU"/>
    <property type="match status" value="1"/>
</dbReference>
<evidence type="ECO:0000256" key="5">
    <source>
        <dbReference type="ARBA" id="ARBA00022475"/>
    </source>
</evidence>
<evidence type="ECO:0000256" key="9">
    <source>
        <dbReference type="ARBA" id="ARBA00023251"/>
    </source>
</evidence>
<keyword evidence="4" id="KW-0813">Transport</keyword>
<evidence type="ECO:0000256" key="1">
    <source>
        <dbReference type="ARBA" id="ARBA00004651"/>
    </source>
</evidence>
<feature type="transmembrane region" description="Helical" evidence="10">
    <location>
        <begin position="363"/>
        <end position="384"/>
    </location>
</feature>
<feature type="transmembrane region" description="Helical" evidence="10">
    <location>
        <begin position="94"/>
        <end position="118"/>
    </location>
</feature>
<name>A9KPF5_LACP7</name>
<feature type="transmembrane region" description="Helical" evidence="10">
    <location>
        <begin position="12"/>
        <end position="36"/>
    </location>
</feature>
<dbReference type="Pfam" id="PF01554">
    <property type="entry name" value="MatE"/>
    <property type="match status" value="2"/>
</dbReference>
<protein>
    <recommendedName>
        <fullName evidence="3">Multidrug export protein MepA</fullName>
    </recommendedName>
</protein>
<comment type="similarity">
    <text evidence="2">Belongs to the multi antimicrobial extrusion (MATE) (TC 2.A.66.1) family. MepA subfamily.</text>
</comment>
<keyword evidence="7 10" id="KW-1133">Transmembrane helix</keyword>
<comment type="subcellular location">
    <subcellularLocation>
        <location evidence="1">Cell membrane</location>
        <topology evidence="1">Multi-pass membrane protein</topology>
    </subcellularLocation>
</comment>
<dbReference type="CDD" id="cd13143">
    <property type="entry name" value="MATE_MepA_like"/>
    <property type="match status" value="1"/>
</dbReference>
<feature type="transmembrane region" description="Helical" evidence="10">
    <location>
        <begin position="391"/>
        <end position="409"/>
    </location>
</feature>
<dbReference type="OrthoDB" id="9811110at2"/>
<feature type="transmembrane region" description="Helical" evidence="10">
    <location>
        <begin position="167"/>
        <end position="190"/>
    </location>
</feature>
<evidence type="ECO:0000256" key="10">
    <source>
        <dbReference type="SAM" id="Phobius"/>
    </source>
</evidence>
<dbReference type="InterPro" id="IPR002528">
    <property type="entry name" value="MATE_fam"/>
</dbReference>
<dbReference type="NCBIfam" id="TIGR00797">
    <property type="entry name" value="matE"/>
    <property type="match status" value="1"/>
</dbReference>
<dbReference type="InterPro" id="IPR051327">
    <property type="entry name" value="MATE_MepA_subfamily"/>
</dbReference>
<dbReference type="EMBL" id="CP000885">
    <property type="protein sequence ID" value="ABX43229.1"/>
    <property type="molecule type" value="Genomic_DNA"/>
</dbReference>
<keyword evidence="12" id="KW-1185">Reference proteome</keyword>